<evidence type="ECO:0000256" key="3">
    <source>
        <dbReference type="ARBA" id="ARBA00023125"/>
    </source>
</evidence>
<protein>
    <submittedName>
        <fullName evidence="6">LysR family transcriptional regulator</fullName>
    </submittedName>
</protein>
<keyword evidence="7" id="KW-1185">Reference proteome</keyword>
<feature type="domain" description="HTH lysR-type" evidence="5">
    <location>
        <begin position="1"/>
        <end position="58"/>
    </location>
</feature>
<evidence type="ECO:0000313" key="7">
    <source>
        <dbReference type="Proteomes" id="UP000254889"/>
    </source>
</evidence>
<dbReference type="Proteomes" id="UP000254889">
    <property type="component" value="Chromosome"/>
</dbReference>
<dbReference type="GO" id="GO:0032993">
    <property type="term" value="C:protein-DNA complex"/>
    <property type="evidence" value="ECO:0007669"/>
    <property type="project" value="TreeGrafter"/>
</dbReference>
<dbReference type="SUPFAM" id="SSF53850">
    <property type="entry name" value="Periplasmic binding protein-like II"/>
    <property type="match status" value="1"/>
</dbReference>
<dbReference type="InterPro" id="IPR000847">
    <property type="entry name" value="LysR_HTH_N"/>
</dbReference>
<dbReference type="RefSeq" id="WP_115693285.1">
    <property type="nucleotide sequence ID" value="NZ_CP031417.1"/>
</dbReference>
<dbReference type="PANTHER" id="PTHR30346:SF30">
    <property type="entry name" value="SMALL NEUTRAL PROTEASE REGULATORY PROTEIN"/>
    <property type="match status" value="1"/>
</dbReference>
<dbReference type="SUPFAM" id="SSF46785">
    <property type="entry name" value="Winged helix' DNA-binding domain"/>
    <property type="match status" value="1"/>
</dbReference>
<name>A0A346A159_9HYPH</name>
<sequence>MELRHLRYFVAVAEDEHITRAAARLGIQQPPLSHQIQNLEQELGVSLFMRQPRKITLNAAGKVFLSDARHILASVEEAVQRVRQFDKGMEGVLLIGLTSSASMHALTMKAIDRFRKKYPLVSVRIEEGANNDILNQTEQERFDIAVVRSAVDRYPTLTSKCLAHEAMVVALPESHALVKEQGSLRLARLRDENLILFRQTNGSGIGDMLLAACERNGFRPHIVDETRRILAAVTMVAAGFGIAIVPKSLEAFKVDGVVYRDLEPSSSFTVPLNVAYRRHSDAQPVTRFLKICESL</sequence>
<evidence type="ECO:0000259" key="5">
    <source>
        <dbReference type="PROSITE" id="PS50931"/>
    </source>
</evidence>
<gene>
    <name evidence="6" type="ORF">DW352_21710</name>
</gene>
<dbReference type="PRINTS" id="PR00039">
    <property type="entry name" value="HTHLYSR"/>
</dbReference>
<keyword evidence="3" id="KW-0238">DNA-binding</keyword>
<dbReference type="KEGG" id="ptaw:DW352_21710"/>
<dbReference type="GO" id="GO:0003677">
    <property type="term" value="F:DNA binding"/>
    <property type="evidence" value="ECO:0007669"/>
    <property type="project" value="UniProtKB-KW"/>
</dbReference>
<dbReference type="EMBL" id="CP031417">
    <property type="protein sequence ID" value="AXK82906.1"/>
    <property type="molecule type" value="Genomic_DNA"/>
</dbReference>
<dbReference type="InterPro" id="IPR036388">
    <property type="entry name" value="WH-like_DNA-bd_sf"/>
</dbReference>
<reference evidence="6 7" key="1">
    <citation type="submission" date="2018-07" db="EMBL/GenBank/DDBJ databases">
        <authorList>
            <person name="Quirk P.G."/>
            <person name="Krulwich T.A."/>
        </authorList>
    </citation>
    <scope>NUCLEOTIDE SEQUENCE [LARGE SCALE GENOMIC DNA]</scope>
    <source>
        <strain evidence="6 7">CC-BB4</strain>
    </source>
</reference>
<dbReference type="PANTHER" id="PTHR30346">
    <property type="entry name" value="TRANSCRIPTIONAL DUAL REGULATOR HCAR-RELATED"/>
    <property type="match status" value="1"/>
</dbReference>
<dbReference type="Pfam" id="PF00126">
    <property type="entry name" value="HTH_1"/>
    <property type="match status" value="1"/>
</dbReference>
<comment type="similarity">
    <text evidence="1">Belongs to the LysR transcriptional regulatory family.</text>
</comment>
<dbReference type="FunFam" id="1.10.10.10:FF:000001">
    <property type="entry name" value="LysR family transcriptional regulator"/>
    <property type="match status" value="1"/>
</dbReference>
<dbReference type="OrthoDB" id="9811588at2"/>
<dbReference type="GO" id="GO:0003700">
    <property type="term" value="F:DNA-binding transcription factor activity"/>
    <property type="evidence" value="ECO:0007669"/>
    <property type="project" value="InterPro"/>
</dbReference>
<dbReference type="AlphaFoldDB" id="A0A346A159"/>
<accession>A0A346A159</accession>
<evidence type="ECO:0000256" key="1">
    <source>
        <dbReference type="ARBA" id="ARBA00009437"/>
    </source>
</evidence>
<dbReference type="InterPro" id="IPR036390">
    <property type="entry name" value="WH_DNA-bd_sf"/>
</dbReference>
<dbReference type="InterPro" id="IPR005119">
    <property type="entry name" value="LysR_subst-bd"/>
</dbReference>
<dbReference type="Gene3D" id="3.40.190.10">
    <property type="entry name" value="Periplasmic binding protein-like II"/>
    <property type="match status" value="2"/>
</dbReference>
<proteinExistence type="inferred from homology"/>
<evidence type="ECO:0000256" key="4">
    <source>
        <dbReference type="ARBA" id="ARBA00023163"/>
    </source>
</evidence>
<keyword evidence="4" id="KW-0804">Transcription</keyword>
<keyword evidence="2" id="KW-0805">Transcription regulation</keyword>
<organism evidence="6 7">
    <name type="scientific">Pseudolabrys taiwanensis</name>
    <dbReference type="NCBI Taxonomy" id="331696"/>
    <lineage>
        <taxon>Bacteria</taxon>
        <taxon>Pseudomonadati</taxon>
        <taxon>Pseudomonadota</taxon>
        <taxon>Alphaproteobacteria</taxon>
        <taxon>Hyphomicrobiales</taxon>
        <taxon>Xanthobacteraceae</taxon>
        <taxon>Pseudolabrys</taxon>
    </lineage>
</organism>
<dbReference type="PROSITE" id="PS50931">
    <property type="entry name" value="HTH_LYSR"/>
    <property type="match status" value="1"/>
</dbReference>
<dbReference type="Gene3D" id="1.10.10.10">
    <property type="entry name" value="Winged helix-like DNA-binding domain superfamily/Winged helix DNA-binding domain"/>
    <property type="match status" value="1"/>
</dbReference>
<evidence type="ECO:0000313" key="6">
    <source>
        <dbReference type="EMBL" id="AXK82906.1"/>
    </source>
</evidence>
<evidence type="ECO:0000256" key="2">
    <source>
        <dbReference type="ARBA" id="ARBA00023015"/>
    </source>
</evidence>
<dbReference type="Pfam" id="PF03466">
    <property type="entry name" value="LysR_substrate"/>
    <property type="match status" value="1"/>
</dbReference>